<dbReference type="EMBL" id="LCOY01000010">
    <property type="protein sequence ID" value="KKU88254.1"/>
    <property type="molecule type" value="Genomic_DNA"/>
</dbReference>
<dbReference type="AlphaFoldDB" id="A0A0G1U2E8"/>
<keyword evidence="2" id="KW-0808">Transferase</keyword>
<dbReference type="PANTHER" id="PTHR45947:SF3">
    <property type="entry name" value="SULFOQUINOVOSYL TRANSFERASE SQD2"/>
    <property type="match status" value="1"/>
</dbReference>
<dbReference type="PANTHER" id="PTHR45947">
    <property type="entry name" value="SULFOQUINOVOSYL TRANSFERASE SQD2"/>
    <property type="match status" value="1"/>
</dbReference>
<dbReference type="Pfam" id="PF00534">
    <property type="entry name" value="Glycos_transf_1"/>
    <property type="match status" value="1"/>
</dbReference>
<dbReference type="InterPro" id="IPR050194">
    <property type="entry name" value="Glycosyltransferase_grp1"/>
</dbReference>
<dbReference type="InterPro" id="IPR001296">
    <property type="entry name" value="Glyco_trans_1"/>
</dbReference>
<dbReference type="SUPFAM" id="SSF53756">
    <property type="entry name" value="UDP-Glycosyltransferase/glycogen phosphorylase"/>
    <property type="match status" value="1"/>
</dbReference>
<name>A0A0G1U2E8_9BACT</name>
<evidence type="ECO:0000259" key="1">
    <source>
        <dbReference type="Pfam" id="PF00534"/>
    </source>
</evidence>
<dbReference type="GO" id="GO:0016757">
    <property type="term" value="F:glycosyltransferase activity"/>
    <property type="evidence" value="ECO:0007669"/>
    <property type="project" value="InterPro"/>
</dbReference>
<feature type="domain" description="Glycosyl transferase family 1" evidence="1">
    <location>
        <begin position="209"/>
        <end position="360"/>
    </location>
</feature>
<dbReference type="CDD" id="cd03801">
    <property type="entry name" value="GT4_PimA-like"/>
    <property type="match status" value="1"/>
</dbReference>
<organism evidence="2 3">
    <name type="scientific">Candidatus Gottesmanbacteria bacterium GW2011_GWA2_47_9</name>
    <dbReference type="NCBI Taxonomy" id="1618445"/>
    <lineage>
        <taxon>Bacteria</taxon>
        <taxon>Candidatus Gottesmaniibacteriota</taxon>
    </lineage>
</organism>
<proteinExistence type="predicted"/>
<accession>A0A0G1U2E8</accession>
<sequence length="380" mass="43370">MHIVAFANGIHTNTLTGGDKIFVEFCKRWILAGHHVVIITNKVGRRYCMRNGIAASHILLWRASWLDRYGVYAAMLGKTVMSFIRGLFLLQKRVDVIFASSFFFPDIIPAFFLKLRHPHAQLAIASYLFTAKRLGSDYSGGRLKGLLFYLNELASFWLTRRYQGLVLTASSHDKTQLARSQRIDPHDIMAIRGAVDTRFFSPQHSETIRYDAVFVGRFHPQKCIDELLSIWQMMIVRHAHRILALVGDGPLRHKLRTFVLRNNLENNVFFLGVHDGEEKLEILRSSRMFVSASRYDSGNIALDEALACGLPGVVYDLPALEYPQGVLKIPVGNKRLFADAIETLLTDEETYNRLSKEARAFAKTLDWDQKAKEVLAFIRR</sequence>
<dbReference type="Gene3D" id="3.40.50.2000">
    <property type="entry name" value="Glycogen Phosphorylase B"/>
    <property type="match status" value="2"/>
</dbReference>
<reference evidence="2 3" key="1">
    <citation type="journal article" date="2015" name="Nature">
        <title>rRNA introns, odd ribosomes, and small enigmatic genomes across a large radiation of phyla.</title>
        <authorList>
            <person name="Brown C.T."/>
            <person name="Hug L.A."/>
            <person name="Thomas B.C."/>
            <person name="Sharon I."/>
            <person name="Castelle C.J."/>
            <person name="Singh A."/>
            <person name="Wilkins M.J."/>
            <person name="Williams K.H."/>
            <person name="Banfield J.F."/>
        </authorList>
    </citation>
    <scope>NUCLEOTIDE SEQUENCE [LARGE SCALE GENOMIC DNA]</scope>
</reference>
<protein>
    <submittedName>
        <fullName evidence="2">Glycosyltransferase</fullName>
    </submittedName>
</protein>
<comment type="caution">
    <text evidence="2">The sequence shown here is derived from an EMBL/GenBank/DDBJ whole genome shotgun (WGS) entry which is preliminary data.</text>
</comment>
<evidence type="ECO:0000313" key="3">
    <source>
        <dbReference type="Proteomes" id="UP000034739"/>
    </source>
</evidence>
<gene>
    <name evidence="2" type="ORF">UY16_C0010G0010</name>
</gene>
<evidence type="ECO:0000313" key="2">
    <source>
        <dbReference type="EMBL" id="KKU88254.1"/>
    </source>
</evidence>
<dbReference type="Proteomes" id="UP000034739">
    <property type="component" value="Unassembled WGS sequence"/>
</dbReference>